<reference evidence="2 3" key="1">
    <citation type="submission" date="2017-05" db="EMBL/GenBank/DDBJ databases">
        <authorList>
            <person name="Varghese N."/>
            <person name="Submissions S."/>
        </authorList>
    </citation>
    <scope>NUCLEOTIDE SEQUENCE [LARGE SCALE GENOMIC DNA]</scope>
    <source>
        <strain evidence="2 3">DSM 45474</strain>
    </source>
</reference>
<keyword evidence="1" id="KW-1133">Transmembrane helix</keyword>
<protein>
    <recommendedName>
        <fullName evidence="4">DUF2269 domain-containing protein</fullName>
    </recommendedName>
</protein>
<keyword evidence="1" id="KW-0472">Membrane</keyword>
<organism evidence="2 3">
    <name type="scientific">Melghirimyces algeriensis</name>
    <dbReference type="NCBI Taxonomy" id="910412"/>
    <lineage>
        <taxon>Bacteria</taxon>
        <taxon>Bacillati</taxon>
        <taxon>Bacillota</taxon>
        <taxon>Bacilli</taxon>
        <taxon>Bacillales</taxon>
        <taxon>Thermoactinomycetaceae</taxon>
        <taxon>Melghirimyces</taxon>
    </lineage>
</organism>
<evidence type="ECO:0008006" key="4">
    <source>
        <dbReference type="Google" id="ProtNLM"/>
    </source>
</evidence>
<dbReference type="EMBL" id="FXTI01000010">
    <property type="protein sequence ID" value="SMO86614.1"/>
    <property type="molecule type" value="Genomic_DNA"/>
</dbReference>
<gene>
    <name evidence="2" type="ORF">SAMN06264849_11086</name>
</gene>
<feature type="transmembrane region" description="Helical" evidence="1">
    <location>
        <begin position="40"/>
        <end position="64"/>
    </location>
</feature>
<evidence type="ECO:0000313" key="2">
    <source>
        <dbReference type="EMBL" id="SMO86614.1"/>
    </source>
</evidence>
<evidence type="ECO:0000256" key="1">
    <source>
        <dbReference type="SAM" id="Phobius"/>
    </source>
</evidence>
<dbReference type="Proteomes" id="UP000315636">
    <property type="component" value="Unassembled WGS sequence"/>
</dbReference>
<feature type="transmembrane region" description="Helical" evidence="1">
    <location>
        <begin position="70"/>
        <end position="94"/>
    </location>
</feature>
<feature type="transmembrane region" description="Helical" evidence="1">
    <location>
        <begin position="6"/>
        <end position="28"/>
    </location>
</feature>
<feature type="transmembrane region" description="Helical" evidence="1">
    <location>
        <begin position="115"/>
        <end position="136"/>
    </location>
</feature>
<sequence length="137" mass="15817">MLVQITIYFHVLGAVAMGFYLLLPFFLQKALLQNRSVLHVFYWMNFISQWVLVIQLLTGGYLYMLGDYSLMWIISVSVVYTAIGAFGGLFGYHIRKFLQSSSPSALDPWMRKVRFHAILTTVSMLVMMILMLFPYAI</sequence>
<accession>A0A521ERQ8</accession>
<proteinExistence type="predicted"/>
<keyword evidence="1" id="KW-0812">Transmembrane</keyword>
<evidence type="ECO:0000313" key="3">
    <source>
        <dbReference type="Proteomes" id="UP000315636"/>
    </source>
</evidence>
<keyword evidence="3" id="KW-1185">Reference proteome</keyword>
<name>A0A521ERQ8_9BACL</name>
<dbReference type="AlphaFoldDB" id="A0A521ERQ8"/>